<reference evidence="1" key="1">
    <citation type="submission" date="2016-06" db="UniProtKB">
        <authorList>
            <consortium name="WormBaseParasite"/>
        </authorList>
    </citation>
    <scope>IDENTIFICATION</scope>
</reference>
<dbReference type="GO" id="GO:0006661">
    <property type="term" value="P:phosphatidylinositol biosynthetic process"/>
    <property type="evidence" value="ECO:0007669"/>
    <property type="project" value="InterPro"/>
</dbReference>
<dbReference type="PANTHER" id="PTHR16023:SF0">
    <property type="entry name" value="PROTEIN VAC14 HOMOLOG"/>
    <property type="match status" value="1"/>
</dbReference>
<proteinExistence type="predicted"/>
<dbReference type="GO" id="GO:0010008">
    <property type="term" value="C:endosome membrane"/>
    <property type="evidence" value="ECO:0007669"/>
    <property type="project" value="TreeGrafter"/>
</dbReference>
<name>A0A183AZL8_9TREM</name>
<dbReference type="AlphaFoldDB" id="A0A183AZL8"/>
<dbReference type="GO" id="GO:0070772">
    <property type="term" value="C:PAS complex"/>
    <property type="evidence" value="ECO:0007669"/>
    <property type="project" value="InterPro"/>
</dbReference>
<accession>A0A183AZL8</accession>
<dbReference type="WBParaSite" id="ECPE_0001243901-mRNA-1">
    <property type="protein sequence ID" value="ECPE_0001243901-mRNA-1"/>
    <property type="gene ID" value="ECPE_0001243901"/>
</dbReference>
<sequence>LAAAEIERYTKFLYTDYGLKNNQGSFRTRQSRFRYVTKSSYKKRWPTRVGLCSGRIKPGISIRHYHQCVQNASLYHGAIIVPVIRMFHDNDSRVRYYACETLYNGVADPDLNVRQGALQCDRLLKEIVTEPDFPSLTEIVKTMSFIPPCDECNFLALVVQIQVNAFSKNAHELCIYPFNHAHREPSNRISFLLQENL</sequence>
<protein>
    <submittedName>
        <fullName evidence="1">Vac14_Fab1_bd domain-containing protein</fullName>
    </submittedName>
</protein>
<dbReference type="PANTHER" id="PTHR16023">
    <property type="entry name" value="TAX1 BINDING PROTEIN-RELATED"/>
    <property type="match status" value="1"/>
</dbReference>
<dbReference type="InterPro" id="IPR026825">
    <property type="entry name" value="Vac14"/>
</dbReference>
<evidence type="ECO:0000313" key="1">
    <source>
        <dbReference type="WBParaSite" id="ECPE_0001243901-mRNA-1"/>
    </source>
</evidence>
<dbReference type="Pfam" id="PF12755">
    <property type="entry name" value="Vac14_Fab1_bd"/>
    <property type="match status" value="1"/>
</dbReference>
<organism evidence="1">
    <name type="scientific">Echinostoma caproni</name>
    <dbReference type="NCBI Taxonomy" id="27848"/>
    <lineage>
        <taxon>Eukaryota</taxon>
        <taxon>Metazoa</taxon>
        <taxon>Spiralia</taxon>
        <taxon>Lophotrochozoa</taxon>
        <taxon>Platyhelminthes</taxon>
        <taxon>Trematoda</taxon>
        <taxon>Digenea</taxon>
        <taxon>Plagiorchiida</taxon>
        <taxon>Echinostomata</taxon>
        <taxon>Echinostomatoidea</taxon>
        <taxon>Echinostomatidae</taxon>
        <taxon>Echinostoma</taxon>
    </lineage>
</organism>